<evidence type="ECO:0000313" key="2">
    <source>
        <dbReference type="Proteomes" id="UP001626550"/>
    </source>
</evidence>
<organism evidence="1 2">
    <name type="scientific">Cichlidogyrus casuarinus</name>
    <dbReference type="NCBI Taxonomy" id="1844966"/>
    <lineage>
        <taxon>Eukaryota</taxon>
        <taxon>Metazoa</taxon>
        <taxon>Spiralia</taxon>
        <taxon>Lophotrochozoa</taxon>
        <taxon>Platyhelminthes</taxon>
        <taxon>Monogenea</taxon>
        <taxon>Monopisthocotylea</taxon>
        <taxon>Dactylogyridea</taxon>
        <taxon>Ancyrocephalidae</taxon>
        <taxon>Cichlidogyrus</taxon>
    </lineage>
</organism>
<dbReference type="Gene3D" id="1.25.10.10">
    <property type="entry name" value="Leucine-rich Repeat Variant"/>
    <property type="match status" value="1"/>
</dbReference>
<dbReference type="Proteomes" id="UP001626550">
    <property type="component" value="Unassembled WGS sequence"/>
</dbReference>
<keyword evidence="2" id="KW-1185">Reference proteome</keyword>
<name>A0ABD2PY94_9PLAT</name>
<reference evidence="1 2" key="1">
    <citation type="submission" date="2024-11" db="EMBL/GenBank/DDBJ databases">
        <title>Adaptive evolution of stress response genes in parasites aligns with host niche diversity.</title>
        <authorList>
            <person name="Hahn C."/>
            <person name="Resl P."/>
        </authorList>
    </citation>
    <scope>NUCLEOTIDE SEQUENCE [LARGE SCALE GENOMIC DNA]</scope>
    <source>
        <strain evidence="1">EGGRZ-B1_66</strain>
        <tissue evidence="1">Body</tissue>
    </source>
</reference>
<accession>A0ABD2PY94</accession>
<proteinExistence type="predicted"/>
<dbReference type="AlphaFoldDB" id="A0ABD2PY94"/>
<dbReference type="InterPro" id="IPR011989">
    <property type="entry name" value="ARM-like"/>
</dbReference>
<gene>
    <name evidence="1" type="ORF">Ciccas_009162</name>
</gene>
<comment type="caution">
    <text evidence="1">The sequence shown here is derived from an EMBL/GenBank/DDBJ whole genome shotgun (WGS) entry which is preliminary data.</text>
</comment>
<evidence type="ECO:0000313" key="1">
    <source>
        <dbReference type="EMBL" id="KAL3312249.1"/>
    </source>
</evidence>
<sequence>MHPMQTVQESPSFMDSNDIDFRFMALSDLINELQKCSLKADSASESVVISLSYFSKFSSAHS</sequence>
<protein>
    <submittedName>
        <fullName evidence="1">Uncharacterized protein</fullName>
    </submittedName>
</protein>
<dbReference type="EMBL" id="JBJKFK010001783">
    <property type="protein sequence ID" value="KAL3312249.1"/>
    <property type="molecule type" value="Genomic_DNA"/>
</dbReference>